<dbReference type="EMBL" id="JXRP01000018">
    <property type="protein sequence ID" value="KIL45267.1"/>
    <property type="molecule type" value="Genomic_DNA"/>
</dbReference>
<reference evidence="2 3" key="1">
    <citation type="submission" date="2015-01" db="EMBL/GenBank/DDBJ databases">
        <title>Genome sequencing of Jeotgalibacillus soli.</title>
        <authorList>
            <person name="Goh K.M."/>
            <person name="Chan K.-G."/>
            <person name="Yaakop A.S."/>
            <person name="Ee R."/>
            <person name="Gan H.M."/>
            <person name="Chan C.S."/>
        </authorList>
    </citation>
    <scope>NUCLEOTIDE SEQUENCE [LARGE SCALE GENOMIC DNA]</scope>
    <source>
        <strain evidence="2 3">P9</strain>
    </source>
</reference>
<evidence type="ECO:0000313" key="3">
    <source>
        <dbReference type="Proteomes" id="UP000031938"/>
    </source>
</evidence>
<accession>A0A0C2V8I0</accession>
<gene>
    <name evidence="2" type="ORF">KP78_28110</name>
</gene>
<dbReference type="PANTHER" id="PTHR43741:SF7">
    <property type="entry name" value="FMN-DEPENDENT NADH:QUINONE OXIDOREDUCTASE"/>
    <property type="match status" value="1"/>
</dbReference>
<dbReference type="Proteomes" id="UP000031938">
    <property type="component" value="Unassembled WGS sequence"/>
</dbReference>
<dbReference type="Gene3D" id="3.40.50.360">
    <property type="match status" value="1"/>
</dbReference>
<dbReference type="PANTHER" id="PTHR43741">
    <property type="entry name" value="FMN-DEPENDENT NADH-AZOREDUCTASE 1"/>
    <property type="match status" value="1"/>
</dbReference>
<dbReference type="Pfam" id="PF02525">
    <property type="entry name" value="Flavodoxin_2"/>
    <property type="match status" value="1"/>
</dbReference>
<dbReference type="SUPFAM" id="SSF52218">
    <property type="entry name" value="Flavoproteins"/>
    <property type="match status" value="1"/>
</dbReference>
<dbReference type="InterPro" id="IPR029039">
    <property type="entry name" value="Flavoprotein-like_sf"/>
</dbReference>
<sequence>MPSIMKTYIDSIAGSGKTFRYTESDPIGFLPDKKTLHIQARGGIYSEGPAAELEMGHRYLTIMINFFGVPSFKGLFIGVRNQMPDKAQEIKEQALQRAKELAKTY</sequence>
<comment type="caution">
    <text evidence="2">The sequence shown here is derived from an EMBL/GenBank/DDBJ whole genome shotgun (WGS) entry which is preliminary data.</text>
</comment>
<dbReference type="InterPro" id="IPR003680">
    <property type="entry name" value="Flavodoxin_fold"/>
</dbReference>
<name>A0A0C2V8I0_9BACL</name>
<feature type="domain" description="Flavodoxin-like fold" evidence="1">
    <location>
        <begin position="1"/>
        <end position="100"/>
    </location>
</feature>
<proteinExistence type="predicted"/>
<evidence type="ECO:0000313" key="2">
    <source>
        <dbReference type="EMBL" id="KIL45267.1"/>
    </source>
</evidence>
<organism evidence="2 3">
    <name type="scientific">Jeotgalibacillus soli</name>
    <dbReference type="NCBI Taxonomy" id="889306"/>
    <lineage>
        <taxon>Bacteria</taxon>
        <taxon>Bacillati</taxon>
        <taxon>Bacillota</taxon>
        <taxon>Bacilli</taxon>
        <taxon>Bacillales</taxon>
        <taxon>Caryophanaceae</taxon>
        <taxon>Jeotgalibacillus</taxon>
    </lineage>
</organism>
<dbReference type="InterPro" id="IPR050104">
    <property type="entry name" value="FMN-dep_NADH:Q_OxRdtase_AzoR1"/>
</dbReference>
<dbReference type="AlphaFoldDB" id="A0A0C2V8I0"/>
<protein>
    <submittedName>
        <fullName evidence="2">FMN-dependent NADH-azoreductase</fullName>
    </submittedName>
</protein>
<dbReference type="PATRIC" id="fig|889306.3.peg.2825"/>
<keyword evidence="3" id="KW-1185">Reference proteome</keyword>
<evidence type="ECO:0000259" key="1">
    <source>
        <dbReference type="Pfam" id="PF02525"/>
    </source>
</evidence>